<comment type="caution">
    <text evidence="2">The sequence shown here is derived from an EMBL/GenBank/DDBJ whole genome shotgun (WGS) entry which is preliminary data.</text>
</comment>
<dbReference type="AlphaFoldDB" id="K1VQ02"/>
<evidence type="ECO:0000259" key="1">
    <source>
        <dbReference type="Pfam" id="PF19026"/>
    </source>
</evidence>
<dbReference type="OMA" id="VIMDFAD"/>
<dbReference type="InterPro" id="IPR044034">
    <property type="entry name" value="NAC-like_UBA"/>
</dbReference>
<dbReference type="HOGENOM" id="CLU_160186_0_0_1"/>
<dbReference type="InParanoid" id="K1VQ02"/>
<dbReference type="Pfam" id="PF19026">
    <property type="entry name" value="UBA_HYPK"/>
    <property type="match status" value="1"/>
</dbReference>
<dbReference type="EMBL" id="AMBO01000313">
    <property type="protein sequence ID" value="EKD01522.1"/>
    <property type="molecule type" value="Genomic_DNA"/>
</dbReference>
<protein>
    <recommendedName>
        <fullName evidence="1">Nascent polypeptide-associated complex subunit alpha-like UBA domain-containing protein</fullName>
    </recommendedName>
</protein>
<proteinExistence type="predicted"/>
<evidence type="ECO:0000313" key="2">
    <source>
        <dbReference type="EMBL" id="EKD01522.1"/>
    </source>
</evidence>
<sequence>MASAGRVPQGEVIMDIVEADRNTDKLEDSALNLERRKIKREEGAKAAKALESLDVKPAEEMKGADVDLIVSIAGRRRCDRGLGGYLSIVRVQLGCGELGVSKEEAQAALRAEKGDVVKALVQLTAPGRR</sequence>
<reference evidence="2 3" key="1">
    <citation type="journal article" date="2012" name="Eukaryot. Cell">
        <title>Genome sequence of the Trichosporon asahii environmental strain CBS 8904.</title>
        <authorList>
            <person name="Yang R.Y."/>
            <person name="Li H.T."/>
            <person name="Zhu H."/>
            <person name="Zhou G.P."/>
            <person name="Wang M."/>
            <person name="Wang L."/>
        </authorList>
    </citation>
    <scope>NUCLEOTIDE SEQUENCE [LARGE SCALE GENOMIC DNA]</scope>
    <source>
        <strain evidence="2 3">CBS 8904</strain>
    </source>
</reference>
<organism evidence="2 3">
    <name type="scientific">Trichosporon asahii var. asahii (strain CBS 8904)</name>
    <name type="common">Yeast</name>
    <dbReference type="NCBI Taxonomy" id="1220162"/>
    <lineage>
        <taxon>Eukaryota</taxon>
        <taxon>Fungi</taxon>
        <taxon>Dikarya</taxon>
        <taxon>Basidiomycota</taxon>
        <taxon>Agaricomycotina</taxon>
        <taxon>Tremellomycetes</taxon>
        <taxon>Trichosporonales</taxon>
        <taxon>Trichosporonaceae</taxon>
        <taxon>Trichosporon</taxon>
    </lineage>
</organism>
<feature type="domain" description="Nascent polypeptide-associated complex subunit alpha-like UBA" evidence="1">
    <location>
        <begin position="95"/>
        <end position="124"/>
    </location>
</feature>
<gene>
    <name evidence="2" type="ORF">A1Q2_04083</name>
</gene>
<keyword evidence="3" id="KW-1185">Reference proteome</keyword>
<name>K1VQ02_TRIAC</name>
<dbReference type="OrthoDB" id="285219at2759"/>
<dbReference type="Proteomes" id="UP000006757">
    <property type="component" value="Unassembled WGS sequence"/>
</dbReference>
<dbReference type="eggNOG" id="ENOG502RBGD">
    <property type="taxonomic scope" value="Eukaryota"/>
</dbReference>
<accession>K1VQ02</accession>
<evidence type="ECO:0000313" key="3">
    <source>
        <dbReference type="Proteomes" id="UP000006757"/>
    </source>
</evidence>
<dbReference type="Gene3D" id="1.10.8.10">
    <property type="entry name" value="DNA helicase RuvA subunit, C-terminal domain"/>
    <property type="match status" value="1"/>
</dbReference>